<dbReference type="Proteomes" id="UP000248057">
    <property type="component" value="Unassembled WGS sequence"/>
</dbReference>
<feature type="transmembrane region" description="Helical" evidence="7">
    <location>
        <begin position="20"/>
        <end position="44"/>
    </location>
</feature>
<keyword evidence="10" id="KW-1185">Reference proteome</keyword>
<comment type="similarity">
    <text evidence="7">Belongs to the binding-protein-dependent transport system permease family.</text>
</comment>
<dbReference type="CDD" id="cd06261">
    <property type="entry name" value="TM_PBP2"/>
    <property type="match status" value="1"/>
</dbReference>
<dbReference type="InterPro" id="IPR035906">
    <property type="entry name" value="MetI-like_sf"/>
</dbReference>
<evidence type="ECO:0000259" key="8">
    <source>
        <dbReference type="PROSITE" id="PS50928"/>
    </source>
</evidence>
<comment type="caution">
    <text evidence="9">The sequence shown here is derived from an EMBL/GenBank/DDBJ whole genome shotgun (WGS) entry which is preliminary data.</text>
</comment>
<comment type="subcellular location">
    <subcellularLocation>
        <location evidence="1 7">Cell membrane</location>
        <topology evidence="1 7">Multi-pass membrane protein</topology>
    </subcellularLocation>
</comment>
<keyword evidence="6 7" id="KW-0472">Membrane</keyword>
<dbReference type="PROSITE" id="PS50928">
    <property type="entry name" value="ABC_TM1"/>
    <property type="match status" value="1"/>
</dbReference>
<protein>
    <submittedName>
        <fullName evidence="9">sn-glycerol 3-phosphate transport system permease protein</fullName>
    </submittedName>
</protein>
<dbReference type="SUPFAM" id="SSF161098">
    <property type="entry name" value="MetI-like"/>
    <property type="match status" value="1"/>
</dbReference>
<evidence type="ECO:0000256" key="5">
    <source>
        <dbReference type="ARBA" id="ARBA00022989"/>
    </source>
</evidence>
<feature type="transmembrane region" description="Helical" evidence="7">
    <location>
        <begin position="247"/>
        <end position="268"/>
    </location>
</feature>
<dbReference type="AlphaFoldDB" id="A0A2V3YHU3"/>
<evidence type="ECO:0000313" key="10">
    <source>
        <dbReference type="Proteomes" id="UP000248057"/>
    </source>
</evidence>
<dbReference type="GeneID" id="86061764"/>
<evidence type="ECO:0000313" key="9">
    <source>
        <dbReference type="EMBL" id="PXX52888.1"/>
    </source>
</evidence>
<dbReference type="EMBL" id="QJKD01000006">
    <property type="protein sequence ID" value="PXX52888.1"/>
    <property type="molecule type" value="Genomic_DNA"/>
</dbReference>
<feature type="transmembrane region" description="Helical" evidence="7">
    <location>
        <begin position="83"/>
        <end position="107"/>
    </location>
</feature>
<feature type="transmembrane region" description="Helical" evidence="7">
    <location>
        <begin position="114"/>
        <end position="136"/>
    </location>
</feature>
<feature type="domain" description="ABC transmembrane type-1" evidence="8">
    <location>
        <begin position="79"/>
        <end position="268"/>
    </location>
</feature>
<dbReference type="GO" id="GO:0055085">
    <property type="term" value="P:transmembrane transport"/>
    <property type="evidence" value="ECO:0007669"/>
    <property type="project" value="InterPro"/>
</dbReference>
<keyword evidence="2 7" id="KW-0813">Transport</keyword>
<evidence type="ECO:0000256" key="2">
    <source>
        <dbReference type="ARBA" id="ARBA00022448"/>
    </source>
</evidence>
<keyword evidence="5 7" id="KW-1133">Transmembrane helix</keyword>
<dbReference type="PANTHER" id="PTHR43744">
    <property type="entry name" value="ABC TRANSPORTER PERMEASE PROTEIN MG189-RELATED-RELATED"/>
    <property type="match status" value="1"/>
</dbReference>
<evidence type="ECO:0000256" key="4">
    <source>
        <dbReference type="ARBA" id="ARBA00022692"/>
    </source>
</evidence>
<evidence type="ECO:0000256" key="6">
    <source>
        <dbReference type="ARBA" id="ARBA00023136"/>
    </source>
</evidence>
<dbReference type="PANTHER" id="PTHR43744:SF8">
    <property type="entry name" value="SN-GLYCEROL-3-PHOSPHATE TRANSPORT SYSTEM PERMEASE PROTEIN UGPE"/>
    <property type="match status" value="1"/>
</dbReference>
<dbReference type="GO" id="GO:0005886">
    <property type="term" value="C:plasma membrane"/>
    <property type="evidence" value="ECO:0007669"/>
    <property type="project" value="UniProtKB-SubCell"/>
</dbReference>
<reference evidence="9 10" key="1">
    <citation type="submission" date="2018-05" db="EMBL/GenBank/DDBJ databases">
        <title>Genomic Encyclopedia of Type Strains, Phase IV (KMG-IV): sequencing the most valuable type-strain genomes for metagenomic binning, comparative biology and taxonomic classification.</title>
        <authorList>
            <person name="Goeker M."/>
        </authorList>
    </citation>
    <scope>NUCLEOTIDE SEQUENCE [LARGE SCALE GENOMIC DNA]</scope>
    <source>
        <strain evidence="9 10">DSM 24995</strain>
    </source>
</reference>
<proteinExistence type="inferred from homology"/>
<dbReference type="RefSeq" id="WP_110323182.1">
    <property type="nucleotide sequence ID" value="NZ_QJKD01000006.1"/>
</dbReference>
<dbReference type="Gene3D" id="1.10.3720.10">
    <property type="entry name" value="MetI-like"/>
    <property type="match status" value="1"/>
</dbReference>
<accession>A0A2V3YHU3</accession>
<dbReference type="InterPro" id="IPR000515">
    <property type="entry name" value="MetI-like"/>
</dbReference>
<sequence length="283" mass="31635">MNGTIASSVRRKKAVKDTAYQVICLLLGIMIAAPILYAVSISFMRPSEVMSRELHLLPERLYTGNYVTTVKQTNIFRFMLNSFLVAFISSAVRIITSSLAAFSFAFFDFKGKNVLFFLVLTALIIPTDVLLIQNYFTVAGMHLLNTYLGMMVVFFVLPMNIYIMRQNFMSYSRDLKEAAMIDGCGNFRFYSNILLPSSKPIITTVFISSFVGTWNTYLWPLMVTNVDEMRTAQVAITMLNTVDSSPYGTVMAASVIILIPSVLIFVLFQRRVVGGIMAGAVKG</sequence>
<evidence type="ECO:0000256" key="3">
    <source>
        <dbReference type="ARBA" id="ARBA00022475"/>
    </source>
</evidence>
<evidence type="ECO:0000256" key="7">
    <source>
        <dbReference type="RuleBase" id="RU363032"/>
    </source>
</evidence>
<gene>
    <name evidence="9" type="ORF">DFR60_1066</name>
</gene>
<feature type="transmembrane region" description="Helical" evidence="7">
    <location>
        <begin position="142"/>
        <end position="163"/>
    </location>
</feature>
<keyword evidence="4 7" id="KW-0812">Transmembrane</keyword>
<evidence type="ECO:0000256" key="1">
    <source>
        <dbReference type="ARBA" id="ARBA00004651"/>
    </source>
</evidence>
<name>A0A2V3YHU3_9FIRM</name>
<keyword evidence="3" id="KW-1003">Cell membrane</keyword>
<feature type="transmembrane region" description="Helical" evidence="7">
    <location>
        <begin position="201"/>
        <end position="219"/>
    </location>
</feature>
<organism evidence="9 10">
    <name type="scientific">Hungatella effluvii</name>
    <dbReference type="NCBI Taxonomy" id="1096246"/>
    <lineage>
        <taxon>Bacteria</taxon>
        <taxon>Bacillati</taxon>
        <taxon>Bacillota</taxon>
        <taxon>Clostridia</taxon>
        <taxon>Lachnospirales</taxon>
        <taxon>Lachnospiraceae</taxon>
        <taxon>Hungatella</taxon>
    </lineage>
</organism>
<dbReference type="Pfam" id="PF00528">
    <property type="entry name" value="BPD_transp_1"/>
    <property type="match status" value="1"/>
</dbReference>